<dbReference type="Pfam" id="PF05016">
    <property type="entry name" value="ParE_toxin"/>
    <property type="match status" value="1"/>
</dbReference>
<dbReference type="PANTHER" id="PTHR35601">
    <property type="entry name" value="TOXIN RELE"/>
    <property type="match status" value="1"/>
</dbReference>
<keyword evidence="4" id="KW-1185">Reference proteome</keyword>
<evidence type="ECO:0000313" key="4">
    <source>
        <dbReference type="Proteomes" id="UP000266693"/>
    </source>
</evidence>
<dbReference type="EMBL" id="QWLV01000007">
    <property type="protein sequence ID" value="RHW16799.1"/>
    <property type="molecule type" value="Genomic_DNA"/>
</dbReference>
<dbReference type="AlphaFoldDB" id="A0A396RL15"/>
<comment type="similarity">
    <text evidence="1">Belongs to the RelE toxin family.</text>
</comment>
<dbReference type="InterPro" id="IPR007712">
    <property type="entry name" value="RelE/ParE_toxin"/>
</dbReference>
<dbReference type="Gene3D" id="3.30.2310.20">
    <property type="entry name" value="RelE-like"/>
    <property type="match status" value="1"/>
</dbReference>
<dbReference type="InterPro" id="IPR035093">
    <property type="entry name" value="RelE/ParE_toxin_dom_sf"/>
</dbReference>
<evidence type="ECO:0000256" key="1">
    <source>
        <dbReference type="ARBA" id="ARBA00006226"/>
    </source>
</evidence>
<dbReference type="OrthoDB" id="9801234at2"/>
<accession>A0A396RL15</accession>
<organism evidence="3 4">
    <name type="scientific">Sphingomonas gilva</name>
    <dbReference type="NCBI Taxonomy" id="2305907"/>
    <lineage>
        <taxon>Bacteria</taxon>
        <taxon>Pseudomonadati</taxon>
        <taxon>Pseudomonadota</taxon>
        <taxon>Alphaproteobacteria</taxon>
        <taxon>Sphingomonadales</taxon>
        <taxon>Sphingomonadaceae</taxon>
        <taxon>Sphingomonas</taxon>
    </lineage>
</organism>
<proteinExistence type="inferred from homology"/>
<reference evidence="3 4" key="1">
    <citation type="submission" date="2018-08" db="EMBL/GenBank/DDBJ databases">
        <title>The multiple taxonomic identification of Sphingomonas gilva.</title>
        <authorList>
            <person name="Zhu D."/>
            <person name="Zheng S."/>
        </authorList>
    </citation>
    <scope>NUCLEOTIDE SEQUENCE [LARGE SCALE GENOMIC DNA]</scope>
    <source>
        <strain evidence="3 4">ZDH117</strain>
    </source>
</reference>
<gene>
    <name evidence="3" type="ORF">D1610_13825</name>
</gene>
<dbReference type="PANTHER" id="PTHR35601:SF1">
    <property type="entry name" value="TOXIN RELE"/>
    <property type="match status" value="1"/>
</dbReference>
<evidence type="ECO:0000313" key="3">
    <source>
        <dbReference type="EMBL" id="RHW16799.1"/>
    </source>
</evidence>
<dbReference type="RefSeq" id="WP_118864773.1">
    <property type="nucleotide sequence ID" value="NZ_QWLV01000007.1"/>
</dbReference>
<dbReference type="Proteomes" id="UP000266693">
    <property type="component" value="Unassembled WGS sequence"/>
</dbReference>
<protein>
    <submittedName>
        <fullName evidence="3">Type II toxin-antitoxin system RelE/ParE family toxin</fullName>
    </submittedName>
</protein>
<evidence type="ECO:0000256" key="2">
    <source>
        <dbReference type="ARBA" id="ARBA00022649"/>
    </source>
</evidence>
<dbReference type="SUPFAM" id="SSF143011">
    <property type="entry name" value="RelE-like"/>
    <property type="match status" value="1"/>
</dbReference>
<name>A0A396RL15_9SPHN</name>
<sequence>MYQLVFLPRALKAWKKLTPALRRQFGKKLDERLADPRIALAKLREMPDCYKIKLHGSGYRLVYKVVDSRIEVLVLAIGKREGEQAYGLAERELAKLDD</sequence>
<comment type="caution">
    <text evidence="3">The sequence shown here is derived from an EMBL/GenBank/DDBJ whole genome shotgun (WGS) entry which is preliminary data.</text>
</comment>
<keyword evidence="2" id="KW-1277">Toxin-antitoxin system</keyword>